<comment type="caution">
    <text evidence="3">The sequence shown here is derived from an EMBL/GenBank/DDBJ whole genome shotgun (WGS) entry which is preliminary data.</text>
</comment>
<sequence>MGIFSKKTTTNTASTNNYNDNRTSTVNDAGGGIVGSRNQWDQSVSMMDGSDNSTNYSDSSTTNSSSWADNSLTDASVRSSSTSSRTDNSLTDASVRSSSTSWSDSSTSNNSSSTVNNVQALDGGAIAAMGASAAAQSETARAITLAGLAAGQDANRQAVGLAVQAQTDAAGYNAAALDRSFGLAQSSLAQVAKSSADAIGMQRESFGQLLDVSSRLVDQANEQAAAAASTSAAAYSTAADSSTGNRTVILAGLAVVGLAAAFAFMRR</sequence>
<feature type="compositionally biased region" description="Low complexity" evidence="1">
    <location>
        <begin position="8"/>
        <end position="21"/>
    </location>
</feature>
<gene>
    <name evidence="3" type="ORF">AACH11_14830</name>
</gene>
<feature type="compositionally biased region" description="Low complexity" evidence="1">
    <location>
        <begin position="50"/>
        <end position="115"/>
    </location>
</feature>
<reference evidence="3 4" key="1">
    <citation type="submission" date="2024-04" db="EMBL/GenBank/DDBJ databases">
        <title>Novel species of the genus Ideonella isolated from streams.</title>
        <authorList>
            <person name="Lu H."/>
        </authorList>
    </citation>
    <scope>NUCLEOTIDE SEQUENCE [LARGE SCALE GENOMIC DNA]</scope>
    <source>
        <strain evidence="3 4">BYS139W</strain>
    </source>
</reference>
<keyword evidence="2" id="KW-0472">Membrane</keyword>
<evidence type="ECO:0000256" key="1">
    <source>
        <dbReference type="SAM" id="MobiDB-lite"/>
    </source>
</evidence>
<feature type="region of interest" description="Disordered" evidence="1">
    <location>
        <begin position="1"/>
        <end position="115"/>
    </location>
</feature>
<keyword evidence="4" id="KW-1185">Reference proteome</keyword>
<dbReference type="Proteomes" id="UP001368500">
    <property type="component" value="Unassembled WGS sequence"/>
</dbReference>
<protein>
    <submittedName>
        <fullName evidence="3">Uncharacterized protein</fullName>
    </submittedName>
</protein>
<keyword evidence="2" id="KW-0812">Transmembrane</keyword>
<accession>A0ABU9BF56</accession>
<evidence type="ECO:0000313" key="3">
    <source>
        <dbReference type="EMBL" id="MEK8027238.1"/>
    </source>
</evidence>
<dbReference type="RefSeq" id="WP_341375016.1">
    <property type="nucleotide sequence ID" value="NZ_JBBUTF010000013.1"/>
</dbReference>
<feature type="compositionally biased region" description="Polar residues" evidence="1">
    <location>
        <begin position="36"/>
        <end position="45"/>
    </location>
</feature>
<evidence type="ECO:0000256" key="2">
    <source>
        <dbReference type="SAM" id="Phobius"/>
    </source>
</evidence>
<keyword evidence="2" id="KW-1133">Transmembrane helix</keyword>
<proteinExistence type="predicted"/>
<name>A0ABU9BF56_9BURK</name>
<feature type="transmembrane region" description="Helical" evidence="2">
    <location>
        <begin position="247"/>
        <end position="265"/>
    </location>
</feature>
<evidence type="ECO:0000313" key="4">
    <source>
        <dbReference type="Proteomes" id="UP001368500"/>
    </source>
</evidence>
<organism evidence="3 4">
    <name type="scientific">Pseudaquabacterium rugosum</name>
    <dbReference type="NCBI Taxonomy" id="2984194"/>
    <lineage>
        <taxon>Bacteria</taxon>
        <taxon>Pseudomonadati</taxon>
        <taxon>Pseudomonadota</taxon>
        <taxon>Betaproteobacteria</taxon>
        <taxon>Burkholderiales</taxon>
        <taxon>Sphaerotilaceae</taxon>
        <taxon>Pseudaquabacterium</taxon>
    </lineage>
</organism>
<dbReference type="EMBL" id="JBBUTF010000013">
    <property type="protein sequence ID" value="MEK8027238.1"/>
    <property type="molecule type" value="Genomic_DNA"/>
</dbReference>